<feature type="transmembrane region" description="Helical" evidence="1">
    <location>
        <begin position="12"/>
        <end position="33"/>
    </location>
</feature>
<comment type="caution">
    <text evidence="2">The sequence shown here is derived from an EMBL/GenBank/DDBJ whole genome shotgun (WGS) entry which is preliminary data.</text>
</comment>
<keyword evidence="1" id="KW-0812">Transmembrane</keyword>
<dbReference type="EMBL" id="DSYQ01000003">
    <property type="protein sequence ID" value="HGT70802.1"/>
    <property type="molecule type" value="Genomic_DNA"/>
</dbReference>
<evidence type="ECO:0000313" key="2">
    <source>
        <dbReference type="EMBL" id="HGT70802.1"/>
    </source>
</evidence>
<dbReference type="AlphaFoldDB" id="A0A7C4R252"/>
<evidence type="ECO:0008006" key="3">
    <source>
        <dbReference type="Google" id="ProtNLM"/>
    </source>
</evidence>
<reference evidence="2" key="1">
    <citation type="journal article" date="2020" name="mSystems">
        <title>Genome- and Community-Level Interaction Insights into Carbon Utilization and Element Cycling Functions of Hydrothermarchaeota in Hydrothermal Sediment.</title>
        <authorList>
            <person name="Zhou Z."/>
            <person name="Liu Y."/>
            <person name="Xu W."/>
            <person name="Pan J."/>
            <person name="Luo Z.H."/>
            <person name="Li M."/>
        </authorList>
    </citation>
    <scope>NUCLEOTIDE SEQUENCE [LARGE SCALE GENOMIC DNA]</scope>
    <source>
        <strain evidence="2">SpSt-579</strain>
    </source>
</reference>
<name>A0A7C4R252_UNCC3</name>
<keyword evidence="1" id="KW-0472">Membrane</keyword>
<keyword evidence="1" id="KW-1133">Transmembrane helix</keyword>
<gene>
    <name evidence="2" type="ORF">ENT43_00900</name>
</gene>
<proteinExistence type="predicted"/>
<sequence length="72" mass="8036">MKEKTIKTFALFLLFILILINSFISYTILSSIITGNLPDDGAIGYFIIAPPILAFNIGLIISFIFILKNINK</sequence>
<accession>A0A7C4R252</accession>
<evidence type="ECO:0000256" key="1">
    <source>
        <dbReference type="SAM" id="Phobius"/>
    </source>
</evidence>
<feature type="transmembrane region" description="Helical" evidence="1">
    <location>
        <begin position="45"/>
        <end position="67"/>
    </location>
</feature>
<organism evidence="2">
    <name type="scientific">candidate division CPR3 bacterium</name>
    <dbReference type="NCBI Taxonomy" id="2268181"/>
    <lineage>
        <taxon>Bacteria</taxon>
        <taxon>Bacteria division CPR3</taxon>
    </lineage>
</organism>
<protein>
    <recommendedName>
        <fullName evidence="3">DUF3955 domain-containing protein</fullName>
    </recommendedName>
</protein>